<name>A0A9P7JKZ8_9AGAM</name>
<sequence>MHLYRGAQSYQRPPKQSKIASQRQYRVKEGDGFQELKDVIRSVTGETPQTRRETLKKAAQLLQDLSREHGAISRHEPLPPLEYSSASPYEADQLVGDRIS</sequence>
<keyword evidence="5" id="KW-1185">Reference proteome</keyword>
<reference evidence="3" key="1">
    <citation type="journal article" date="2020" name="New Phytol.">
        <title>Comparative genomics reveals dynamic genome evolution in host specialist ectomycorrhizal fungi.</title>
        <authorList>
            <person name="Lofgren L.A."/>
            <person name="Nguyen N.H."/>
            <person name="Vilgalys R."/>
            <person name="Ruytinx J."/>
            <person name="Liao H.L."/>
            <person name="Branco S."/>
            <person name="Kuo A."/>
            <person name="LaButti K."/>
            <person name="Lipzen A."/>
            <person name="Andreopoulos W."/>
            <person name="Pangilinan J."/>
            <person name="Riley R."/>
            <person name="Hundley H."/>
            <person name="Na H."/>
            <person name="Barry K."/>
            <person name="Grigoriev I.V."/>
            <person name="Stajich J.E."/>
            <person name="Kennedy P.G."/>
        </authorList>
    </citation>
    <scope>NUCLEOTIDE SEQUENCE</scope>
    <source>
        <strain evidence="3">FC423</strain>
    </source>
</reference>
<feature type="compositionally biased region" description="Basic and acidic residues" evidence="1">
    <location>
        <begin position="66"/>
        <end position="77"/>
    </location>
</feature>
<dbReference type="OrthoDB" id="2680604at2759"/>
<evidence type="ECO:0000259" key="2">
    <source>
        <dbReference type="PROSITE" id="PS50888"/>
    </source>
</evidence>
<evidence type="ECO:0000313" key="4">
    <source>
        <dbReference type="EMBL" id="KAG2101049.1"/>
    </source>
</evidence>
<comment type="caution">
    <text evidence="3">The sequence shown here is derived from an EMBL/GenBank/DDBJ whole genome shotgun (WGS) entry which is preliminary data.</text>
</comment>
<feature type="region of interest" description="Disordered" evidence="1">
    <location>
        <begin position="66"/>
        <end position="100"/>
    </location>
</feature>
<dbReference type="PROSITE" id="PS50888">
    <property type="entry name" value="BHLH"/>
    <property type="match status" value="1"/>
</dbReference>
<feature type="region of interest" description="Disordered" evidence="1">
    <location>
        <begin position="1"/>
        <end position="26"/>
    </location>
</feature>
<protein>
    <recommendedName>
        <fullName evidence="2">BHLH domain-containing protein</fullName>
    </recommendedName>
</protein>
<dbReference type="SUPFAM" id="SSF47459">
    <property type="entry name" value="HLH, helix-loop-helix DNA-binding domain"/>
    <property type="match status" value="1"/>
</dbReference>
<dbReference type="EMBL" id="JABBWM010000052">
    <property type="protein sequence ID" value="KAG2101049.1"/>
    <property type="molecule type" value="Genomic_DNA"/>
</dbReference>
<accession>A0A9P7JKZ8</accession>
<dbReference type="Gene3D" id="4.10.280.10">
    <property type="entry name" value="Helix-loop-helix DNA-binding domain"/>
    <property type="match status" value="1"/>
</dbReference>
<dbReference type="EMBL" id="JABBWM010000658">
    <property type="protein sequence ID" value="KAG2079797.1"/>
    <property type="molecule type" value="Genomic_DNA"/>
</dbReference>
<organism evidence="3 5">
    <name type="scientific">Suillus discolor</name>
    <dbReference type="NCBI Taxonomy" id="1912936"/>
    <lineage>
        <taxon>Eukaryota</taxon>
        <taxon>Fungi</taxon>
        <taxon>Dikarya</taxon>
        <taxon>Basidiomycota</taxon>
        <taxon>Agaricomycotina</taxon>
        <taxon>Agaricomycetes</taxon>
        <taxon>Agaricomycetidae</taxon>
        <taxon>Boletales</taxon>
        <taxon>Suillineae</taxon>
        <taxon>Suillaceae</taxon>
        <taxon>Suillus</taxon>
    </lineage>
</organism>
<dbReference type="RefSeq" id="XP_041289696.1">
    <property type="nucleotide sequence ID" value="XM_041440600.1"/>
</dbReference>
<proteinExistence type="predicted"/>
<evidence type="ECO:0000256" key="1">
    <source>
        <dbReference type="SAM" id="MobiDB-lite"/>
    </source>
</evidence>
<dbReference type="GeneID" id="64702859"/>
<gene>
    <name evidence="4" type="ORF">F5147DRAFT_762778</name>
    <name evidence="3" type="ORF">F5147DRAFT_766178</name>
</gene>
<feature type="domain" description="BHLH" evidence="2">
    <location>
        <begin position="13"/>
        <end position="65"/>
    </location>
</feature>
<dbReference type="InterPro" id="IPR011598">
    <property type="entry name" value="bHLH_dom"/>
</dbReference>
<dbReference type="InterPro" id="IPR036638">
    <property type="entry name" value="HLH_DNA-bd_sf"/>
</dbReference>
<dbReference type="GO" id="GO:0046983">
    <property type="term" value="F:protein dimerization activity"/>
    <property type="evidence" value="ECO:0007669"/>
    <property type="project" value="InterPro"/>
</dbReference>
<dbReference type="AlphaFoldDB" id="A0A9P7JKZ8"/>
<evidence type="ECO:0000313" key="5">
    <source>
        <dbReference type="Proteomes" id="UP000823399"/>
    </source>
</evidence>
<evidence type="ECO:0000313" key="3">
    <source>
        <dbReference type="EMBL" id="KAG2079797.1"/>
    </source>
</evidence>
<dbReference type="Proteomes" id="UP000823399">
    <property type="component" value="Unassembled WGS sequence"/>
</dbReference>